<evidence type="ECO:0000313" key="3">
    <source>
        <dbReference type="Proteomes" id="UP000002171"/>
    </source>
</evidence>
<dbReference type="EMBL" id="AAOW01000024">
    <property type="protein sequence ID" value="EAR60071.1"/>
    <property type="molecule type" value="Genomic_DNA"/>
</dbReference>
<dbReference type="PANTHER" id="PTHR43464:SF23">
    <property type="entry name" value="JUVENILE HORMONE ACID O-METHYLTRANSFERASE"/>
    <property type="match status" value="1"/>
</dbReference>
<keyword evidence="2" id="KW-0489">Methyltransferase</keyword>
<dbReference type="OrthoDB" id="529208at2"/>
<dbReference type="InterPro" id="IPR029063">
    <property type="entry name" value="SAM-dependent_MTases_sf"/>
</dbReference>
<accession>A0A7U8GR83</accession>
<evidence type="ECO:0000313" key="2">
    <source>
        <dbReference type="EMBL" id="EAR60071.1"/>
    </source>
</evidence>
<keyword evidence="2" id="KW-0830">Ubiquinone</keyword>
<dbReference type="CDD" id="cd02440">
    <property type="entry name" value="AdoMet_MTases"/>
    <property type="match status" value="1"/>
</dbReference>
<protein>
    <submittedName>
        <fullName evidence="2">Methylase involved in ubiquinone/menaquinone biosynthesis-like</fullName>
    </submittedName>
</protein>
<dbReference type="GO" id="GO:0010420">
    <property type="term" value="F:polyprenyldihydroxybenzoate methyltransferase activity"/>
    <property type="evidence" value="ECO:0007669"/>
    <property type="project" value="TreeGrafter"/>
</dbReference>
<dbReference type="SUPFAM" id="SSF53335">
    <property type="entry name" value="S-adenosyl-L-methionine-dependent methyltransferases"/>
    <property type="match status" value="1"/>
</dbReference>
<reference evidence="2 3" key="1">
    <citation type="submission" date="2006-02" db="EMBL/GenBank/DDBJ databases">
        <authorList>
            <person name="Pinhassi J."/>
            <person name="Pedros-Alio C."/>
            <person name="Ferriera S."/>
            <person name="Johnson J."/>
            <person name="Kravitz S."/>
            <person name="Halpern A."/>
            <person name="Remington K."/>
            <person name="Beeson K."/>
            <person name="Tran B."/>
            <person name="Rogers Y.-H."/>
            <person name="Friedman R."/>
            <person name="Venter J.C."/>
        </authorList>
    </citation>
    <scope>NUCLEOTIDE SEQUENCE [LARGE SCALE GENOMIC DNA]</scope>
    <source>
        <strain evidence="2 3">MED92</strain>
    </source>
</reference>
<sequence>MSKNQTAEFSNESTRYTSSYLDLPHGLSVLNEYQILENLEADSVLDVGCGNGANLDHLSKQLGANGVGVELSEDAVSLLKKKHQHNAQLSFTQASAHALPFETEQFDLVTAWSVLHWVGRNEYLQAIGELLRCSKKYLLIMDFVAAEDYRTSYNHDPRFFTYKQDFAEAVSCSGIMEPILEKRWYESNQTPGEIIEITSDQLNPFYDNPISYYARKLVLFKKNYDKLPLCSAEDFGN</sequence>
<dbReference type="PANTHER" id="PTHR43464">
    <property type="entry name" value="METHYLTRANSFERASE"/>
    <property type="match status" value="1"/>
</dbReference>
<dbReference type="RefSeq" id="WP_007021078.1">
    <property type="nucleotide sequence ID" value="NZ_CH724125.1"/>
</dbReference>
<comment type="caution">
    <text evidence="2">The sequence shown here is derived from an EMBL/GenBank/DDBJ whole genome shotgun (WGS) entry which is preliminary data.</text>
</comment>
<dbReference type="InterPro" id="IPR041698">
    <property type="entry name" value="Methyltransf_25"/>
</dbReference>
<dbReference type="Gene3D" id="3.40.50.150">
    <property type="entry name" value="Vaccinia Virus protein VP39"/>
    <property type="match status" value="1"/>
</dbReference>
<dbReference type="GO" id="GO:0032259">
    <property type="term" value="P:methylation"/>
    <property type="evidence" value="ECO:0007669"/>
    <property type="project" value="UniProtKB-KW"/>
</dbReference>
<name>A0A7U8GR83_NEPCE</name>
<feature type="domain" description="Methyltransferase" evidence="1">
    <location>
        <begin position="44"/>
        <end position="135"/>
    </location>
</feature>
<evidence type="ECO:0000259" key="1">
    <source>
        <dbReference type="Pfam" id="PF13649"/>
    </source>
</evidence>
<dbReference type="AlphaFoldDB" id="A0A7U8GR83"/>
<keyword evidence="3" id="KW-1185">Reference proteome</keyword>
<organism evidence="2 3">
    <name type="scientific">Neptuniibacter caesariensis</name>
    <dbReference type="NCBI Taxonomy" id="207954"/>
    <lineage>
        <taxon>Bacteria</taxon>
        <taxon>Pseudomonadati</taxon>
        <taxon>Pseudomonadota</taxon>
        <taxon>Gammaproteobacteria</taxon>
        <taxon>Oceanospirillales</taxon>
        <taxon>Oceanospirillaceae</taxon>
        <taxon>Neptuniibacter</taxon>
    </lineage>
</organism>
<proteinExistence type="predicted"/>
<gene>
    <name evidence="2" type="ORF">MED92_17067</name>
</gene>
<keyword evidence="2" id="KW-0808">Transferase</keyword>
<dbReference type="Proteomes" id="UP000002171">
    <property type="component" value="Unassembled WGS sequence"/>
</dbReference>
<dbReference type="Pfam" id="PF13649">
    <property type="entry name" value="Methyltransf_25"/>
    <property type="match status" value="1"/>
</dbReference>